<accession>A0A9D2KLI9</accession>
<comment type="caution">
    <text evidence="1">The sequence shown here is derived from an EMBL/GenBank/DDBJ whole genome shotgun (WGS) entry which is preliminary data.</text>
</comment>
<sequence length="152" mass="18141">MTPGEERYCFKESDKLYIFYDKDEFYKTLKRFLFLSQTKSLKSLASYLGLPFGDILSYIKNLSIPVDWVLRMVFNLYEKIEKHRFDNAQKEEILCFNARYGFFIKKLSQADKDKLTVAMEKALFFSSPMVIDERVRKYLDYVNELLNKGSRD</sequence>
<gene>
    <name evidence="1" type="ORF">H9962_01605</name>
</gene>
<organism evidence="1 2">
    <name type="scientific">Candidatus Mailhella merdigallinarum</name>
    <dbReference type="NCBI Taxonomy" id="2838658"/>
    <lineage>
        <taxon>Bacteria</taxon>
        <taxon>Pseudomonadati</taxon>
        <taxon>Thermodesulfobacteriota</taxon>
        <taxon>Desulfovibrionia</taxon>
        <taxon>Desulfovibrionales</taxon>
        <taxon>Desulfovibrionaceae</taxon>
        <taxon>Mailhella</taxon>
    </lineage>
</organism>
<dbReference type="EMBL" id="DXAN01000003">
    <property type="protein sequence ID" value="HJA07877.1"/>
    <property type="molecule type" value="Genomic_DNA"/>
</dbReference>
<dbReference type="Proteomes" id="UP000824225">
    <property type="component" value="Unassembled WGS sequence"/>
</dbReference>
<reference evidence="1" key="1">
    <citation type="journal article" date="2021" name="PeerJ">
        <title>Extensive microbial diversity within the chicken gut microbiome revealed by metagenomics and culture.</title>
        <authorList>
            <person name="Gilroy R."/>
            <person name="Ravi A."/>
            <person name="Getino M."/>
            <person name="Pursley I."/>
            <person name="Horton D.L."/>
            <person name="Alikhan N.F."/>
            <person name="Baker D."/>
            <person name="Gharbi K."/>
            <person name="Hall N."/>
            <person name="Watson M."/>
            <person name="Adriaenssens E.M."/>
            <person name="Foster-Nyarko E."/>
            <person name="Jarju S."/>
            <person name="Secka A."/>
            <person name="Antonio M."/>
            <person name="Oren A."/>
            <person name="Chaudhuri R.R."/>
            <person name="La Ragione R."/>
            <person name="Hildebrand F."/>
            <person name="Pallen M.J."/>
        </authorList>
    </citation>
    <scope>NUCLEOTIDE SEQUENCE</scope>
    <source>
        <strain evidence="1">CHK186-16707</strain>
    </source>
</reference>
<reference evidence="1" key="2">
    <citation type="submission" date="2021-04" db="EMBL/GenBank/DDBJ databases">
        <authorList>
            <person name="Gilroy R."/>
        </authorList>
    </citation>
    <scope>NUCLEOTIDE SEQUENCE</scope>
    <source>
        <strain evidence="1">CHK186-16707</strain>
    </source>
</reference>
<proteinExistence type="predicted"/>
<evidence type="ECO:0000313" key="2">
    <source>
        <dbReference type="Proteomes" id="UP000824225"/>
    </source>
</evidence>
<name>A0A9D2KLI9_9BACT</name>
<dbReference type="AlphaFoldDB" id="A0A9D2KLI9"/>
<protein>
    <submittedName>
        <fullName evidence="1">Uncharacterized protein</fullName>
    </submittedName>
</protein>
<evidence type="ECO:0000313" key="1">
    <source>
        <dbReference type="EMBL" id="HJA07877.1"/>
    </source>
</evidence>